<comment type="caution">
    <text evidence="3">The sequence shown here is derived from an EMBL/GenBank/DDBJ whole genome shotgun (WGS) entry which is preliminary data.</text>
</comment>
<evidence type="ECO:0000256" key="1">
    <source>
        <dbReference type="SAM" id="SignalP"/>
    </source>
</evidence>
<dbReference type="RefSeq" id="WP_086593482.1">
    <property type="nucleotide sequence ID" value="NZ_MTSE01000003.1"/>
</dbReference>
<sequence>MFSVVLRALALLLVLSHVARAQALPADDLPTQYARRITPEVLRRHLTELASDAYQGRETGEQGGRLAADYLAVQFQKLGLSAPVPGRDNLYRLYDPCLDDPLPNEPVQRFWVERSVWDAGHMKLQIGAQSFHWLEDFYASGDSPFFQETTVQPVFVGYGIEQAGYSDYASLDVRGKDLIALLGEPLDITGKPRFGAPGKPSRWSINSRAKLSVAAAKGARSIFFIYPDQADFTAALIRFKPYIVKGRMTLPTAEAQTEATTTASFLVSPAVGCALLGTTAAGLQAYQQAASTVTGPVAASFRVAALRIRAPRVQQRVPTENVLGYLEGTDRKEEVLVVSAHYDHLGTWEGQVYNGADDNGSGTAALLTIAQAFVQASKDGHGPRRSVLFLAFTGEEKGLLGSEYYTEHPVFPLASTIADLNIDMIGRTDDQHRPDQPYLDVVGSNKRSAELHAISEAANEQYTKLALDYRYNAPDDPEQVYYRSDHYHFAKHGIPVIFYTTGDHADYHQPTDDLTKIEFPLLARRTQLIFYTAWELANRDQRIAVKLVNKP</sequence>
<keyword evidence="1" id="KW-0732">Signal</keyword>
<dbReference type="SUPFAM" id="SSF53187">
    <property type="entry name" value="Zn-dependent exopeptidases"/>
    <property type="match status" value="1"/>
</dbReference>
<gene>
    <name evidence="3" type="ORF">BXP70_07905</name>
</gene>
<dbReference type="AlphaFoldDB" id="A0A243WG24"/>
<feature type="domain" description="Peptidase M28" evidence="2">
    <location>
        <begin position="321"/>
        <end position="531"/>
    </location>
</feature>
<dbReference type="Gene3D" id="3.40.630.10">
    <property type="entry name" value="Zn peptidases"/>
    <property type="match status" value="2"/>
</dbReference>
<dbReference type="GO" id="GO:0006508">
    <property type="term" value="P:proteolysis"/>
    <property type="evidence" value="ECO:0007669"/>
    <property type="project" value="InterPro"/>
</dbReference>
<accession>A0A243WG24</accession>
<keyword evidence="4" id="KW-1185">Reference proteome</keyword>
<dbReference type="GO" id="GO:0008235">
    <property type="term" value="F:metalloexopeptidase activity"/>
    <property type="evidence" value="ECO:0007669"/>
    <property type="project" value="InterPro"/>
</dbReference>
<name>A0A243WG24_9BACT</name>
<dbReference type="InterPro" id="IPR045175">
    <property type="entry name" value="M28_fam"/>
</dbReference>
<dbReference type="OrthoDB" id="844214at2"/>
<evidence type="ECO:0000259" key="2">
    <source>
        <dbReference type="Pfam" id="PF04389"/>
    </source>
</evidence>
<feature type="chain" id="PRO_5013326467" description="Peptidase M28 domain-containing protein" evidence="1">
    <location>
        <begin position="22"/>
        <end position="551"/>
    </location>
</feature>
<feature type="signal peptide" evidence="1">
    <location>
        <begin position="1"/>
        <end position="21"/>
    </location>
</feature>
<organism evidence="3 4">
    <name type="scientific">Hymenobacter crusticola</name>
    <dbReference type="NCBI Taxonomy" id="1770526"/>
    <lineage>
        <taxon>Bacteria</taxon>
        <taxon>Pseudomonadati</taxon>
        <taxon>Bacteroidota</taxon>
        <taxon>Cytophagia</taxon>
        <taxon>Cytophagales</taxon>
        <taxon>Hymenobacteraceae</taxon>
        <taxon>Hymenobacter</taxon>
    </lineage>
</organism>
<reference evidence="3 4" key="1">
    <citation type="submission" date="2017-01" db="EMBL/GenBank/DDBJ databases">
        <title>A new Hymenobacter.</title>
        <authorList>
            <person name="Liang Y."/>
            <person name="Feng F."/>
        </authorList>
    </citation>
    <scope>NUCLEOTIDE SEQUENCE [LARGE SCALE GENOMIC DNA]</scope>
    <source>
        <strain evidence="3">MIMBbqt21</strain>
    </source>
</reference>
<proteinExistence type="predicted"/>
<dbReference type="PANTHER" id="PTHR12147:SF26">
    <property type="entry name" value="PEPTIDASE M28 DOMAIN-CONTAINING PROTEIN"/>
    <property type="match status" value="1"/>
</dbReference>
<evidence type="ECO:0000313" key="4">
    <source>
        <dbReference type="Proteomes" id="UP000194873"/>
    </source>
</evidence>
<evidence type="ECO:0000313" key="3">
    <source>
        <dbReference type="EMBL" id="OUJ74680.1"/>
    </source>
</evidence>
<protein>
    <recommendedName>
        <fullName evidence="2">Peptidase M28 domain-containing protein</fullName>
    </recommendedName>
</protein>
<dbReference type="Proteomes" id="UP000194873">
    <property type="component" value="Unassembled WGS sequence"/>
</dbReference>
<dbReference type="InterPro" id="IPR007484">
    <property type="entry name" value="Peptidase_M28"/>
</dbReference>
<dbReference type="PANTHER" id="PTHR12147">
    <property type="entry name" value="METALLOPEPTIDASE M28 FAMILY MEMBER"/>
    <property type="match status" value="1"/>
</dbReference>
<dbReference type="Pfam" id="PF04389">
    <property type="entry name" value="Peptidase_M28"/>
    <property type="match status" value="1"/>
</dbReference>
<dbReference type="EMBL" id="MTSE01000003">
    <property type="protein sequence ID" value="OUJ74680.1"/>
    <property type="molecule type" value="Genomic_DNA"/>
</dbReference>